<protein>
    <submittedName>
        <fullName evidence="2">Uncharacterized protein</fullName>
    </submittedName>
</protein>
<comment type="caution">
    <text evidence="2">The sequence shown here is derived from an EMBL/GenBank/DDBJ whole genome shotgun (WGS) entry which is preliminary data.</text>
</comment>
<sequence length="202" mass="23733">MHITLKLALIASIIWDFVTIITLFKILDNLITTLWIIQILKFIEFPSIYKNQSFKKSNLIQLTTLIGLKINIDLKSQFIKLPFIIIQIIKIITNFAFQRAFFNIKFKVFIPHQISNNNIKTTKSEITICRKAVLLFYGYKIVITSQYQPKRVGPFTFTNVALLYNLFKIKKSSIYIYKLPELQLLLLNNQKIVQLYETFPYG</sequence>
<proteinExistence type="predicted"/>
<dbReference type="Proteomes" id="UP000692954">
    <property type="component" value="Unassembled WGS sequence"/>
</dbReference>
<reference evidence="2" key="1">
    <citation type="submission" date="2021-01" db="EMBL/GenBank/DDBJ databases">
        <authorList>
            <consortium name="Genoscope - CEA"/>
            <person name="William W."/>
        </authorList>
    </citation>
    <scope>NUCLEOTIDE SEQUENCE</scope>
</reference>
<dbReference type="AlphaFoldDB" id="A0A8S1RRF5"/>
<evidence type="ECO:0000313" key="2">
    <source>
        <dbReference type="EMBL" id="CAD8129495.1"/>
    </source>
</evidence>
<keyword evidence="1" id="KW-0812">Transmembrane</keyword>
<organism evidence="2 3">
    <name type="scientific">Paramecium sonneborni</name>
    <dbReference type="NCBI Taxonomy" id="65129"/>
    <lineage>
        <taxon>Eukaryota</taxon>
        <taxon>Sar</taxon>
        <taxon>Alveolata</taxon>
        <taxon>Ciliophora</taxon>
        <taxon>Intramacronucleata</taxon>
        <taxon>Oligohymenophorea</taxon>
        <taxon>Peniculida</taxon>
        <taxon>Parameciidae</taxon>
        <taxon>Paramecium</taxon>
    </lineage>
</organism>
<evidence type="ECO:0000256" key="1">
    <source>
        <dbReference type="SAM" id="Phobius"/>
    </source>
</evidence>
<feature type="transmembrane region" description="Helical" evidence="1">
    <location>
        <begin position="7"/>
        <end position="24"/>
    </location>
</feature>
<gene>
    <name evidence="2" type="ORF">PSON_ATCC_30995.1.T2260008</name>
</gene>
<evidence type="ECO:0000313" key="3">
    <source>
        <dbReference type="Proteomes" id="UP000692954"/>
    </source>
</evidence>
<accession>A0A8S1RRF5</accession>
<dbReference type="EMBL" id="CAJJDN010000226">
    <property type="protein sequence ID" value="CAD8129495.1"/>
    <property type="molecule type" value="Genomic_DNA"/>
</dbReference>
<name>A0A8S1RRF5_9CILI</name>
<keyword evidence="3" id="KW-1185">Reference proteome</keyword>
<keyword evidence="1" id="KW-0472">Membrane</keyword>
<keyword evidence="1" id="KW-1133">Transmembrane helix</keyword>